<dbReference type="Gene3D" id="3.30.1370.10">
    <property type="entry name" value="K Homology domain, type 1"/>
    <property type="match status" value="2"/>
</dbReference>
<dbReference type="GO" id="GO:0048513">
    <property type="term" value="P:animal organ development"/>
    <property type="evidence" value="ECO:0007669"/>
    <property type="project" value="TreeGrafter"/>
</dbReference>
<dbReference type="GO" id="GO:0043488">
    <property type="term" value="P:regulation of mRNA stability"/>
    <property type="evidence" value="ECO:0007669"/>
    <property type="project" value="TreeGrafter"/>
</dbReference>
<dbReference type="GO" id="GO:0010494">
    <property type="term" value="C:cytoplasmic stress granule"/>
    <property type="evidence" value="ECO:0007669"/>
    <property type="project" value="TreeGrafter"/>
</dbReference>
<protein>
    <submittedName>
        <fullName evidence="3">FMR</fullName>
    </submittedName>
</protein>
<dbReference type="AlphaFoldDB" id="A0A8S3U0Q6"/>
<name>A0A8S3U0Q6_MYTED</name>
<dbReference type="GO" id="GO:0048170">
    <property type="term" value="P:positive regulation of long-term neuronal synaptic plasticity"/>
    <property type="evidence" value="ECO:0007669"/>
    <property type="project" value="TreeGrafter"/>
</dbReference>
<evidence type="ECO:0000313" key="3">
    <source>
        <dbReference type="EMBL" id="CAG2234636.1"/>
    </source>
</evidence>
<dbReference type="PROSITE" id="PS50084">
    <property type="entry name" value="KH_TYPE_1"/>
    <property type="match status" value="1"/>
</dbReference>
<feature type="compositionally biased region" description="Basic and acidic residues" evidence="2">
    <location>
        <begin position="290"/>
        <end position="311"/>
    </location>
</feature>
<dbReference type="GO" id="GO:0045727">
    <property type="term" value="P:positive regulation of translation"/>
    <property type="evidence" value="ECO:0007669"/>
    <property type="project" value="TreeGrafter"/>
</dbReference>
<gene>
    <name evidence="3" type="ORF">MEDL_47244</name>
</gene>
<dbReference type="GO" id="GO:0043005">
    <property type="term" value="C:neuron projection"/>
    <property type="evidence" value="ECO:0007669"/>
    <property type="project" value="TreeGrafter"/>
</dbReference>
<dbReference type="GO" id="GO:0099577">
    <property type="term" value="P:regulation of translation at presynapse, modulating synaptic transmission"/>
    <property type="evidence" value="ECO:0007669"/>
    <property type="project" value="TreeGrafter"/>
</dbReference>
<dbReference type="EMBL" id="CAJPWZ010002261">
    <property type="protein sequence ID" value="CAG2234636.1"/>
    <property type="molecule type" value="Genomic_DNA"/>
</dbReference>
<proteinExistence type="predicted"/>
<feature type="region of interest" description="Disordered" evidence="2">
    <location>
        <begin position="290"/>
        <end position="331"/>
    </location>
</feature>
<keyword evidence="1" id="KW-0694">RNA-binding</keyword>
<dbReference type="SUPFAM" id="SSF54791">
    <property type="entry name" value="Eukaryotic type KH-domain (KH-domain type I)"/>
    <property type="match status" value="1"/>
</dbReference>
<dbReference type="PANTHER" id="PTHR10603:SF7">
    <property type="entry name" value="FRAGILE X MESSENGER RIBONUCLEOPROTEIN 1 HOMOLOG"/>
    <property type="match status" value="1"/>
</dbReference>
<dbReference type="Proteomes" id="UP000683360">
    <property type="component" value="Unassembled WGS sequence"/>
</dbReference>
<evidence type="ECO:0000313" key="4">
    <source>
        <dbReference type="Proteomes" id="UP000683360"/>
    </source>
</evidence>
<dbReference type="GO" id="GO:0051028">
    <property type="term" value="P:mRNA transport"/>
    <property type="evidence" value="ECO:0007669"/>
    <property type="project" value="TreeGrafter"/>
</dbReference>
<reference evidence="3" key="1">
    <citation type="submission" date="2021-03" db="EMBL/GenBank/DDBJ databases">
        <authorList>
            <person name="Bekaert M."/>
        </authorList>
    </citation>
    <scope>NUCLEOTIDE SEQUENCE</scope>
</reference>
<evidence type="ECO:0000256" key="1">
    <source>
        <dbReference type="PROSITE-ProRule" id="PRU00117"/>
    </source>
</evidence>
<comment type="caution">
    <text evidence="3">The sequence shown here is derived from an EMBL/GenBank/DDBJ whole genome shotgun (WGS) entry which is preliminary data.</text>
</comment>
<feature type="region of interest" description="Disordered" evidence="2">
    <location>
        <begin position="241"/>
        <end position="265"/>
    </location>
</feature>
<keyword evidence="4" id="KW-1185">Reference proteome</keyword>
<dbReference type="GO" id="GO:0003730">
    <property type="term" value="F:mRNA 3'-UTR binding"/>
    <property type="evidence" value="ECO:0007669"/>
    <property type="project" value="TreeGrafter"/>
</dbReference>
<dbReference type="GO" id="GO:0045182">
    <property type="term" value="F:translation regulator activity"/>
    <property type="evidence" value="ECO:0007669"/>
    <property type="project" value="TreeGrafter"/>
</dbReference>
<organism evidence="3 4">
    <name type="scientific">Mytilus edulis</name>
    <name type="common">Blue mussel</name>
    <dbReference type="NCBI Taxonomy" id="6550"/>
    <lineage>
        <taxon>Eukaryota</taxon>
        <taxon>Metazoa</taxon>
        <taxon>Spiralia</taxon>
        <taxon>Lophotrochozoa</taxon>
        <taxon>Mollusca</taxon>
        <taxon>Bivalvia</taxon>
        <taxon>Autobranchia</taxon>
        <taxon>Pteriomorphia</taxon>
        <taxon>Mytilida</taxon>
        <taxon>Mytiloidea</taxon>
        <taxon>Mytilidae</taxon>
        <taxon>Mytilinae</taxon>
        <taxon>Mytilus</taxon>
    </lineage>
</organism>
<sequence length="331" mass="37668">MEYNDAEVNWPDEAVYQAVYKETFTVPLDLVGLAIGTEGANINKSRQIKGVVDVQKKKEAGGYSFTVFGQVIGKLGHAIEGVINKSLVNRISVQDENDDVIFNIIGPPEAIENAKILLNNKLEEILNTDEDVILTIIGPSEAIDYAKCLLKYKLEKTEVINFKRKDKYSTKETDIHKTAEMDGYIENDVYRAGEKDEYSTVENKVYSTLENERYNTVEKKGYMTEEIDGYRTAVKDGLRTEEKDEYNAEENAGSRTEKTDKCSTAETGANITVENEIDLKDEISFERRNGNEMNRRDHEPSFESHNIKDSWEMWDSDEEPSFSTELDMLKG</sequence>
<evidence type="ECO:0000256" key="2">
    <source>
        <dbReference type="SAM" id="MobiDB-lite"/>
    </source>
</evidence>
<dbReference type="OrthoDB" id="6152638at2759"/>
<dbReference type="InterPro" id="IPR036612">
    <property type="entry name" value="KH_dom_type_1_sf"/>
</dbReference>
<dbReference type="InterPro" id="IPR040148">
    <property type="entry name" value="FMR1"/>
</dbReference>
<dbReference type="PANTHER" id="PTHR10603">
    <property type="entry name" value="FRAGILE X MENTAL RETARDATION SYNDROME-RELATED PROTEIN"/>
    <property type="match status" value="1"/>
</dbReference>
<dbReference type="GO" id="GO:0098793">
    <property type="term" value="C:presynapse"/>
    <property type="evidence" value="ECO:0007669"/>
    <property type="project" value="GOC"/>
</dbReference>
<dbReference type="GO" id="GO:0005634">
    <property type="term" value="C:nucleus"/>
    <property type="evidence" value="ECO:0007669"/>
    <property type="project" value="TreeGrafter"/>
</dbReference>
<accession>A0A8S3U0Q6</accession>